<dbReference type="AlphaFoldDB" id="A0A0A9C9F6"/>
<dbReference type="EMBL" id="GBRH01229788">
    <property type="protein sequence ID" value="JAD68107.1"/>
    <property type="molecule type" value="Transcribed_RNA"/>
</dbReference>
<organism evidence="1">
    <name type="scientific">Arundo donax</name>
    <name type="common">Giant reed</name>
    <name type="synonym">Donax arundinaceus</name>
    <dbReference type="NCBI Taxonomy" id="35708"/>
    <lineage>
        <taxon>Eukaryota</taxon>
        <taxon>Viridiplantae</taxon>
        <taxon>Streptophyta</taxon>
        <taxon>Embryophyta</taxon>
        <taxon>Tracheophyta</taxon>
        <taxon>Spermatophyta</taxon>
        <taxon>Magnoliopsida</taxon>
        <taxon>Liliopsida</taxon>
        <taxon>Poales</taxon>
        <taxon>Poaceae</taxon>
        <taxon>PACMAD clade</taxon>
        <taxon>Arundinoideae</taxon>
        <taxon>Arundineae</taxon>
        <taxon>Arundo</taxon>
    </lineage>
</organism>
<sequence>MVCKMVSFLRPLQFNFYWTYARRPHQALLRLQTAMIYGLPV</sequence>
<reference evidence="1" key="1">
    <citation type="submission" date="2014-09" db="EMBL/GenBank/DDBJ databases">
        <authorList>
            <person name="Magalhaes I.L.F."/>
            <person name="Oliveira U."/>
            <person name="Santos F.R."/>
            <person name="Vidigal T.H.D.A."/>
            <person name="Brescovit A.D."/>
            <person name="Santos A.J."/>
        </authorList>
    </citation>
    <scope>NUCLEOTIDE SEQUENCE</scope>
    <source>
        <tissue evidence="1">Shoot tissue taken approximately 20 cm above the soil surface</tissue>
    </source>
</reference>
<name>A0A0A9C9F6_ARUDO</name>
<accession>A0A0A9C9F6</accession>
<reference evidence="1" key="2">
    <citation type="journal article" date="2015" name="Data Brief">
        <title>Shoot transcriptome of the giant reed, Arundo donax.</title>
        <authorList>
            <person name="Barrero R.A."/>
            <person name="Guerrero F.D."/>
            <person name="Moolhuijzen P."/>
            <person name="Goolsby J.A."/>
            <person name="Tidwell J."/>
            <person name="Bellgard S.E."/>
            <person name="Bellgard M.I."/>
        </authorList>
    </citation>
    <scope>NUCLEOTIDE SEQUENCE</scope>
    <source>
        <tissue evidence="1">Shoot tissue taken approximately 20 cm above the soil surface</tissue>
    </source>
</reference>
<proteinExistence type="predicted"/>
<evidence type="ECO:0000313" key="1">
    <source>
        <dbReference type="EMBL" id="JAD68107.1"/>
    </source>
</evidence>
<protein>
    <submittedName>
        <fullName evidence="1">Uncharacterized protein</fullName>
    </submittedName>
</protein>